<dbReference type="InterPro" id="IPR009006">
    <property type="entry name" value="Ala_racemase/Decarboxylase_C"/>
</dbReference>
<comment type="cofactor">
    <cofactor evidence="1 3">
        <name>pyridoxal 5'-phosphate</name>
        <dbReference type="ChEBI" id="CHEBI:597326"/>
    </cofactor>
</comment>
<keyword evidence="2 3" id="KW-0663">Pyridoxal phosphate</keyword>
<feature type="active site" description="Proton donor" evidence="3">
    <location>
        <position position="321"/>
    </location>
</feature>
<dbReference type="SUPFAM" id="SSF51419">
    <property type="entry name" value="PLP-binding barrel"/>
    <property type="match status" value="1"/>
</dbReference>
<name>A0A2Z6FYQ9_ERYRH</name>
<protein>
    <submittedName>
        <fullName evidence="5">Diaminopimelate decarboxylase</fullName>
    </submittedName>
</protein>
<dbReference type="EMBL" id="LC380397">
    <property type="protein sequence ID" value="BBE36266.1"/>
    <property type="molecule type" value="Genomic_DNA"/>
</dbReference>
<organism evidence="5">
    <name type="scientific">Erysipelothrix rhusiopathiae</name>
    <dbReference type="NCBI Taxonomy" id="1648"/>
    <lineage>
        <taxon>Bacteria</taxon>
        <taxon>Bacillati</taxon>
        <taxon>Bacillota</taxon>
        <taxon>Erysipelotrichia</taxon>
        <taxon>Erysipelotrichales</taxon>
        <taxon>Erysipelotrichaceae</taxon>
        <taxon>Erysipelothrix</taxon>
    </lineage>
</organism>
<dbReference type="InterPro" id="IPR000183">
    <property type="entry name" value="Orn/DAP/Arg_de-COase"/>
</dbReference>
<dbReference type="GO" id="GO:0008836">
    <property type="term" value="F:diaminopimelate decarboxylase activity"/>
    <property type="evidence" value="ECO:0007669"/>
    <property type="project" value="TreeGrafter"/>
</dbReference>
<evidence type="ECO:0000256" key="3">
    <source>
        <dbReference type="PIRSR" id="PIRSR600183-50"/>
    </source>
</evidence>
<evidence type="ECO:0000256" key="2">
    <source>
        <dbReference type="ARBA" id="ARBA00022898"/>
    </source>
</evidence>
<proteinExistence type="predicted"/>
<dbReference type="GO" id="GO:0009089">
    <property type="term" value="P:lysine biosynthetic process via diaminopimelate"/>
    <property type="evidence" value="ECO:0007669"/>
    <property type="project" value="TreeGrafter"/>
</dbReference>
<reference evidence="5" key="1">
    <citation type="journal article" date="2018" name="Infect. Immun.">
        <title>Identification of the Chromosomal Region Essential for Serovar-Specific Antigen and Virulence of Serovar 1 and 2 Strains of Erysipelothrix rhusiopathiae.</title>
        <authorList>
            <person name="Ogawa Y."/>
            <person name="Shiraiwa K."/>
            <person name="Nishikawa S."/>
            <person name="Eguchi M."/>
            <person name="Shimoji Y."/>
        </authorList>
    </citation>
    <scope>NUCLEOTIDE SEQUENCE</scope>
    <source>
        <strain evidence="5">Tochigi-20</strain>
    </source>
</reference>
<accession>A0A2Z6FYQ9</accession>
<evidence type="ECO:0000259" key="4">
    <source>
        <dbReference type="Pfam" id="PF02784"/>
    </source>
</evidence>
<dbReference type="Gene3D" id="2.40.37.10">
    <property type="entry name" value="Lyase, Ornithine Decarboxylase, Chain A, domain 1"/>
    <property type="match status" value="1"/>
</dbReference>
<sequence length="402" mass="45895">MNIQTPYFLIDKEELEKNVNTFSNALQKYWPNSIFSYSVKTNSLPWVLEFMHSKKIRAEVVSDEEYQLSKLCGFSDDQIVYNGPIKGNDQLESALKGKAIINIDSEHELMYILENYHLVSDNIGVRVNVPTHIFKKEDIGYEEDGFRFGFSDETGRLEKVITDLKKVGISKFGLHFHVNSVSRSNDVYSSISKYAKNIINKYQLDPSYIDIGGGFFGGLPTKPSAESYIATIREELEDVVDINTTKLIIEPGSAIIGSCVELYSSVLDLKETQNVEIVTTDASRLHIDPLWKKQNYFYRIEKMGNESLNSGKDKLICGYTCMDHDRIMKLDKEVSVAAGDQIIFEKVGAYSITLGGPFIRYYPKVLVKEENDYLIVRDEMNVGDYYSLHRSKTYRGIKNDQK</sequence>
<feature type="domain" description="Orn/DAP/Arg decarboxylase 2 N-terminal" evidence="4">
    <location>
        <begin position="15"/>
        <end position="256"/>
    </location>
</feature>
<dbReference type="Pfam" id="PF02784">
    <property type="entry name" value="Orn_Arg_deC_N"/>
    <property type="match status" value="1"/>
</dbReference>
<dbReference type="AlphaFoldDB" id="A0A2Z6FYQ9"/>
<feature type="modified residue" description="N6-(pyridoxal phosphate)lysine" evidence="3">
    <location>
        <position position="40"/>
    </location>
</feature>
<evidence type="ECO:0000313" key="5">
    <source>
        <dbReference type="EMBL" id="BBE36266.1"/>
    </source>
</evidence>
<dbReference type="PRINTS" id="PR01179">
    <property type="entry name" value="ODADCRBXLASE"/>
</dbReference>
<dbReference type="InterPro" id="IPR022644">
    <property type="entry name" value="De-COase2_N"/>
</dbReference>
<dbReference type="PANTHER" id="PTHR43727:SF2">
    <property type="entry name" value="GROUP IV DECARBOXYLASE"/>
    <property type="match status" value="1"/>
</dbReference>
<dbReference type="InterPro" id="IPR029066">
    <property type="entry name" value="PLP-binding_barrel"/>
</dbReference>
<dbReference type="SUPFAM" id="SSF50621">
    <property type="entry name" value="Alanine racemase C-terminal domain-like"/>
    <property type="match status" value="1"/>
</dbReference>
<evidence type="ECO:0000256" key="1">
    <source>
        <dbReference type="ARBA" id="ARBA00001933"/>
    </source>
</evidence>
<dbReference type="Gene3D" id="3.20.20.10">
    <property type="entry name" value="Alanine racemase"/>
    <property type="match status" value="1"/>
</dbReference>
<dbReference type="PANTHER" id="PTHR43727">
    <property type="entry name" value="DIAMINOPIMELATE DECARBOXYLASE"/>
    <property type="match status" value="1"/>
</dbReference>